<dbReference type="GO" id="GO:0003682">
    <property type="term" value="F:chromatin binding"/>
    <property type="evidence" value="ECO:0007669"/>
    <property type="project" value="InterPro"/>
</dbReference>
<keyword evidence="2" id="KW-0805">Transcription regulation</keyword>
<dbReference type="InParanoid" id="A0A1S3G5L2"/>
<feature type="domain" description="Developmental pluripotency-associated protein 2/4 C-terminal" evidence="6">
    <location>
        <begin position="208"/>
        <end position="275"/>
    </location>
</feature>
<evidence type="ECO:0000256" key="4">
    <source>
        <dbReference type="ARBA" id="ARBA00023242"/>
    </source>
</evidence>
<sequence>MENSRSKESNLTKKLKQEEEPSTSLGATSSSKGRKRDSSSIKKEEDKTPTPKKKIPIPPLPSELPPVNLLHRDTLRAWCQKLKLSSKGPKLEAYKRICQKAYPEQHNIPCTAKEARIKSIRQRTQNMDQEQIFQKNSQFDGTSSSEIPIPEDQLAIIQNPPDFYEEVSTTVVTSSAPESTLASWSRIASSAIGHIEEVETEAPKAASGDKWCVVHGRSLPGNTDGWVQLQFHGGQPWVPEKKKGKVSALFLIPARIFPPRHMQDNMLCPTCVHKNKVLAKSLQ</sequence>
<dbReference type="GO" id="GO:0048731">
    <property type="term" value="P:system development"/>
    <property type="evidence" value="ECO:0007669"/>
    <property type="project" value="TreeGrafter"/>
</dbReference>
<dbReference type="Pfam" id="PF14047">
    <property type="entry name" value="DCR"/>
    <property type="match status" value="1"/>
</dbReference>
<keyword evidence="3" id="KW-0804">Transcription</keyword>
<gene>
    <name evidence="8" type="primary">Dppa4</name>
</gene>
<dbReference type="RefSeq" id="XP_012883965.1">
    <property type="nucleotide sequence ID" value="XM_013028511.1"/>
</dbReference>
<name>A0A1S3G5L2_DIPOR</name>
<feature type="region of interest" description="Disordered" evidence="5">
    <location>
        <begin position="1"/>
        <end position="65"/>
    </location>
</feature>
<feature type="compositionally biased region" description="Basic and acidic residues" evidence="5">
    <location>
        <begin position="1"/>
        <end position="19"/>
    </location>
</feature>
<dbReference type="PANTHER" id="PTHR16073">
    <property type="entry name" value="DCR DOMAIN-CONTAINING PROTEIN"/>
    <property type="match status" value="1"/>
</dbReference>
<evidence type="ECO:0000259" key="6">
    <source>
        <dbReference type="Pfam" id="PF14047"/>
    </source>
</evidence>
<evidence type="ECO:0000313" key="8">
    <source>
        <dbReference type="RefSeq" id="XP_012883965.1"/>
    </source>
</evidence>
<dbReference type="CTD" id="55211"/>
<evidence type="ECO:0000313" key="7">
    <source>
        <dbReference type="Proteomes" id="UP000081671"/>
    </source>
</evidence>
<dbReference type="FunCoup" id="A0A1S3G5L2">
    <property type="interactions" value="421"/>
</dbReference>
<dbReference type="InterPro" id="IPR039590">
    <property type="entry name" value="Dppa2/4"/>
</dbReference>
<dbReference type="AlphaFoldDB" id="A0A1S3G5L2"/>
<comment type="subcellular location">
    <subcellularLocation>
        <location evidence="1">Nucleus</location>
    </subcellularLocation>
</comment>
<evidence type="ECO:0000256" key="5">
    <source>
        <dbReference type="SAM" id="MobiDB-lite"/>
    </source>
</evidence>
<accession>A0A1S3G5L2</accession>
<dbReference type="GeneID" id="105994875"/>
<dbReference type="PANTHER" id="PTHR16073:SF8">
    <property type="entry name" value="DEVELOPMENTAL PLURIPOTENCY-ASSOCIATED PROTEIN 4"/>
    <property type="match status" value="1"/>
</dbReference>
<keyword evidence="7" id="KW-1185">Reference proteome</keyword>
<dbReference type="KEGG" id="dord:105994875"/>
<evidence type="ECO:0000256" key="1">
    <source>
        <dbReference type="ARBA" id="ARBA00004123"/>
    </source>
</evidence>
<evidence type="ECO:0000256" key="2">
    <source>
        <dbReference type="ARBA" id="ARBA00023015"/>
    </source>
</evidence>
<reference evidence="8" key="1">
    <citation type="submission" date="2025-08" db="UniProtKB">
        <authorList>
            <consortium name="RefSeq"/>
        </authorList>
    </citation>
    <scope>IDENTIFICATION</scope>
    <source>
        <tissue evidence="8">Kidney</tissue>
    </source>
</reference>
<feature type="compositionally biased region" description="Basic and acidic residues" evidence="5">
    <location>
        <begin position="36"/>
        <end position="49"/>
    </location>
</feature>
<protein>
    <submittedName>
        <fullName evidence="8">Developmental pluripotency-associated protein 4</fullName>
    </submittedName>
</protein>
<proteinExistence type="predicted"/>
<dbReference type="InterPro" id="IPR025891">
    <property type="entry name" value="Dppa2/4_C_dom"/>
</dbReference>
<keyword evidence="4" id="KW-0539">Nucleus</keyword>
<evidence type="ECO:0000256" key="3">
    <source>
        <dbReference type="ARBA" id="ARBA00023163"/>
    </source>
</evidence>
<organism evidence="7 8">
    <name type="scientific">Dipodomys ordii</name>
    <name type="common">Ord's kangaroo rat</name>
    <dbReference type="NCBI Taxonomy" id="10020"/>
    <lineage>
        <taxon>Eukaryota</taxon>
        <taxon>Metazoa</taxon>
        <taxon>Chordata</taxon>
        <taxon>Craniata</taxon>
        <taxon>Vertebrata</taxon>
        <taxon>Euteleostomi</taxon>
        <taxon>Mammalia</taxon>
        <taxon>Eutheria</taxon>
        <taxon>Euarchontoglires</taxon>
        <taxon>Glires</taxon>
        <taxon>Rodentia</taxon>
        <taxon>Castorimorpha</taxon>
        <taxon>Heteromyidae</taxon>
        <taxon>Dipodomyinae</taxon>
        <taxon>Dipodomys</taxon>
    </lineage>
</organism>
<dbReference type="Proteomes" id="UP000081671">
    <property type="component" value="Unplaced"/>
</dbReference>
<dbReference type="GO" id="GO:0005634">
    <property type="term" value="C:nucleus"/>
    <property type="evidence" value="ECO:0007669"/>
    <property type="project" value="UniProtKB-SubCell"/>
</dbReference>
<dbReference type="OrthoDB" id="9831002at2759"/>